<dbReference type="AlphaFoldDB" id="A0A078F504"/>
<evidence type="ECO:0000313" key="4">
    <source>
        <dbReference type="Proteomes" id="UP000028999"/>
    </source>
</evidence>
<dbReference type="OMA" id="NSSRVWH"/>
<keyword evidence="1" id="KW-1133">Transmembrane helix</keyword>
<dbReference type="Proteomes" id="UP000028999">
    <property type="component" value="Unassembled WGS sequence"/>
</dbReference>
<dbReference type="Gramene" id="CDY08094">
    <property type="protein sequence ID" value="CDY08094"/>
    <property type="gene ID" value="GSBRNA2T00125366001"/>
</dbReference>
<dbReference type="PaxDb" id="3708-A0A078F504"/>
<feature type="transmembrane region" description="Helical" evidence="1">
    <location>
        <begin position="98"/>
        <end position="116"/>
    </location>
</feature>
<reference evidence="3" key="2">
    <citation type="submission" date="2014-06" db="EMBL/GenBank/DDBJ databases">
        <authorList>
            <person name="Genoscope - CEA"/>
        </authorList>
    </citation>
    <scope>NUCLEOTIDE SEQUENCE</scope>
</reference>
<keyword evidence="4" id="KW-1185">Reference proteome</keyword>
<name>A0A078F504_BRANA</name>
<dbReference type="EMBL" id="LK031983">
    <property type="protein sequence ID" value="CDY08094.1"/>
    <property type="molecule type" value="Genomic_DNA"/>
</dbReference>
<organism evidence="3 4">
    <name type="scientific">Brassica napus</name>
    <name type="common">Rape</name>
    <dbReference type="NCBI Taxonomy" id="3708"/>
    <lineage>
        <taxon>Eukaryota</taxon>
        <taxon>Viridiplantae</taxon>
        <taxon>Streptophyta</taxon>
        <taxon>Embryophyta</taxon>
        <taxon>Tracheophyta</taxon>
        <taxon>Spermatophyta</taxon>
        <taxon>Magnoliopsida</taxon>
        <taxon>eudicotyledons</taxon>
        <taxon>Gunneridae</taxon>
        <taxon>Pentapetalae</taxon>
        <taxon>rosids</taxon>
        <taxon>malvids</taxon>
        <taxon>Brassicales</taxon>
        <taxon>Brassicaceae</taxon>
        <taxon>Brassiceae</taxon>
        <taxon>Brassica</taxon>
    </lineage>
</organism>
<keyword evidence="1" id="KW-0472">Membrane</keyword>
<evidence type="ECO:0000313" key="3">
    <source>
        <dbReference type="EMBL" id="CDY08094.1"/>
    </source>
</evidence>
<accession>A0A078F504</accession>
<reference evidence="3 4" key="1">
    <citation type="journal article" date="2014" name="Science">
        <title>Plant genetics. Early allopolyploid evolution in the post-Neolithic Brassica napus oilseed genome.</title>
        <authorList>
            <person name="Chalhoub B."/>
            <person name="Denoeud F."/>
            <person name="Liu S."/>
            <person name="Parkin I.A."/>
            <person name="Tang H."/>
            <person name="Wang X."/>
            <person name="Chiquet J."/>
            <person name="Belcram H."/>
            <person name="Tong C."/>
            <person name="Samans B."/>
            <person name="Correa M."/>
            <person name="Da Silva C."/>
            <person name="Just J."/>
            <person name="Falentin C."/>
            <person name="Koh C.S."/>
            <person name="Le Clainche I."/>
            <person name="Bernard M."/>
            <person name="Bento P."/>
            <person name="Noel B."/>
            <person name="Labadie K."/>
            <person name="Alberti A."/>
            <person name="Charles M."/>
            <person name="Arnaud D."/>
            <person name="Guo H."/>
            <person name="Daviaud C."/>
            <person name="Alamery S."/>
            <person name="Jabbari K."/>
            <person name="Zhao M."/>
            <person name="Edger P.P."/>
            <person name="Chelaifa H."/>
            <person name="Tack D."/>
            <person name="Lassalle G."/>
            <person name="Mestiri I."/>
            <person name="Schnel N."/>
            <person name="Le Paslier M.C."/>
            <person name="Fan G."/>
            <person name="Renault V."/>
            <person name="Bayer P.E."/>
            <person name="Golicz A.A."/>
            <person name="Manoli S."/>
            <person name="Lee T.H."/>
            <person name="Thi V.H."/>
            <person name="Chalabi S."/>
            <person name="Hu Q."/>
            <person name="Fan C."/>
            <person name="Tollenaere R."/>
            <person name="Lu Y."/>
            <person name="Battail C."/>
            <person name="Shen J."/>
            <person name="Sidebottom C.H."/>
            <person name="Wang X."/>
            <person name="Canaguier A."/>
            <person name="Chauveau A."/>
            <person name="Berard A."/>
            <person name="Deniot G."/>
            <person name="Guan M."/>
            <person name="Liu Z."/>
            <person name="Sun F."/>
            <person name="Lim Y.P."/>
            <person name="Lyons E."/>
            <person name="Town C.D."/>
            <person name="Bancroft I."/>
            <person name="Wang X."/>
            <person name="Meng J."/>
            <person name="Ma J."/>
            <person name="Pires J.C."/>
            <person name="King G.J."/>
            <person name="Brunel D."/>
            <person name="Delourme R."/>
            <person name="Renard M."/>
            <person name="Aury J.M."/>
            <person name="Adams K.L."/>
            <person name="Batley J."/>
            <person name="Snowdon R.J."/>
            <person name="Tost J."/>
            <person name="Edwards D."/>
            <person name="Zhou Y."/>
            <person name="Hua W."/>
            <person name="Sharpe A.G."/>
            <person name="Paterson A.H."/>
            <person name="Guan C."/>
            <person name="Wincker P."/>
        </authorList>
    </citation>
    <scope>NUCLEOTIDE SEQUENCE [LARGE SCALE GENOMIC DNA]</scope>
    <source>
        <strain evidence="4">cv. Darmor-bzh</strain>
    </source>
</reference>
<dbReference type="EMBL" id="HG994360">
    <property type="protein sequence ID" value="CAF2085133.1"/>
    <property type="molecule type" value="Genomic_DNA"/>
</dbReference>
<proteinExistence type="predicted"/>
<reference evidence="2" key="3">
    <citation type="submission" date="2021-01" db="EMBL/GenBank/DDBJ databases">
        <authorList>
            <consortium name="Genoscope - CEA"/>
            <person name="William W."/>
        </authorList>
    </citation>
    <scope>NUCLEOTIDE SEQUENCE</scope>
</reference>
<evidence type="ECO:0000256" key="1">
    <source>
        <dbReference type="SAM" id="Phobius"/>
    </source>
</evidence>
<sequence length="141" mass="15639">METKRAARRVFILSDNAHQDGIFSIRCPLEVYLSPLSKLVGSWCATLRELCRSGNSSRVWHPLLVRGRRGIAENCAVSYQGWSFFSNGIDDLSVGGSLIGWQFLTFFFSLVWDLLLPRHKGGEVRHVPDLRGSGSAIVCGG</sequence>
<protein>
    <submittedName>
        <fullName evidence="2">(rape) hypothetical protein</fullName>
    </submittedName>
    <submittedName>
        <fullName evidence="3">BnaA06g16320D protein</fullName>
    </submittedName>
</protein>
<evidence type="ECO:0000313" key="2">
    <source>
        <dbReference type="EMBL" id="CAF2085133.1"/>
    </source>
</evidence>
<keyword evidence="1" id="KW-0812">Transmembrane</keyword>
<dbReference type="Proteomes" id="UP001295469">
    <property type="component" value="Chromosome A06"/>
</dbReference>
<gene>
    <name evidence="3" type="primary">BnaA06g16320D</name>
    <name evidence="2" type="ORF">DARMORV10_A06P18960.1</name>
    <name evidence="3" type="ORF">GSBRNA2T00125366001</name>
</gene>